<organism evidence="2 3">
    <name type="scientific">Dactylosporangium darangshiense</name>
    <dbReference type="NCBI Taxonomy" id="579108"/>
    <lineage>
        <taxon>Bacteria</taxon>
        <taxon>Bacillati</taxon>
        <taxon>Actinomycetota</taxon>
        <taxon>Actinomycetes</taxon>
        <taxon>Micromonosporales</taxon>
        <taxon>Micromonosporaceae</taxon>
        <taxon>Dactylosporangium</taxon>
    </lineage>
</organism>
<dbReference type="Proteomes" id="UP001500620">
    <property type="component" value="Unassembled WGS sequence"/>
</dbReference>
<sequence length="95" mass="9840">MNVALGAQAIVVDGGSTDSGPYYLGAATAKTTRAAVIAELYRVDALTVRLFPLPTINVIKASLPSPTAQGSFADRDIHAGQQHVPLLLLPIVASD</sequence>
<comment type="caution">
    <text evidence="2">The sequence shown here is derived from an EMBL/GenBank/DDBJ whole genome shotgun (WGS) entry which is preliminary data.</text>
</comment>
<dbReference type="Pfam" id="PF14330">
    <property type="entry name" value="DUF4387"/>
    <property type="match status" value="1"/>
</dbReference>
<dbReference type="RefSeq" id="WP_345144672.1">
    <property type="nucleotide sequence ID" value="NZ_BAABAT010000113.1"/>
</dbReference>
<evidence type="ECO:0000259" key="1">
    <source>
        <dbReference type="Pfam" id="PF14330"/>
    </source>
</evidence>
<proteinExistence type="predicted"/>
<feature type="domain" description="DUF4387" evidence="1">
    <location>
        <begin position="23"/>
        <end position="88"/>
    </location>
</feature>
<dbReference type="EMBL" id="BAABAT010000113">
    <property type="protein sequence ID" value="GAA4264203.1"/>
    <property type="molecule type" value="Genomic_DNA"/>
</dbReference>
<reference evidence="3" key="1">
    <citation type="journal article" date="2019" name="Int. J. Syst. Evol. Microbiol.">
        <title>The Global Catalogue of Microorganisms (GCM) 10K type strain sequencing project: providing services to taxonomists for standard genome sequencing and annotation.</title>
        <authorList>
            <consortium name="The Broad Institute Genomics Platform"/>
            <consortium name="The Broad Institute Genome Sequencing Center for Infectious Disease"/>
            <person name="Wu L."/>
            <person name="Ma J."/>
        </authorList>
    </citation>
    <scope>NUCLEOTIDE SEQUENCE [LARGE SCALE GENOMIC DNA]</scope>
    <source>
        <strain evidence="3">JCM 17441</strain>
    </source>
</reference>
<evidence type="ECO:0000313" key="2">
    <source>
        <dbReference type="EMBL" id="GAA4264203.1"/>
    </source>
</evidence>
<name>A0ABP8DW12_9ACTN</name>
<evidence type="ECO:0000313" key="3">
    <source>
        <dbReference type="Proteomes" id="UP001500620"/>
    </source>
</evidence>
<gene>
    <name evidence="2" type="ORF">GCM10022255_115670</name>
</gene>
<keyword evidence="3" id="KW-1185">Reference proteome</keyword>
<dbReference type="InterPro" id="IPR025496">
    <property type="entry name" value="DUF4387"/>
</dbReference>
<accession>A0ABP8DW12</accession>
<protein>
    <recommendedName>
        <fullName evidence="1">DUF4387 domain-containing protein</fullName>
    </recommendedName>
</protein>